<dbReference type="Gene3D" id="1.20.1250.20">
    <property type="entry name" value="MFS general substrate transporter like domains"/>
    <property type="match status" value="1"/>
</dbReference>
<feature type="domain" description="Major facilitator superfamily (MFS) profile" evidence="9">
    <location>
        <begin position="35"/>
        <end position="502"/>
    </location>
</feature>
<dbReference type="PROSITE" id="PS00216">
    <property type="entry name" value="SUGAR_TRANSPORT_1"/>
    <property type="match status" value="1"/>
</dbReference>
<dbReference type="InterPro" id="IPR005829">
    <property type="entry name" value="Sugar_transporter_CS"/>
</dbReference>
<evidence type="ECO:0000256" key="6">
    <source>
        <dbReference type="ARBA" id="ARBA00023136"/>
    </source>
</evidence>
<evidence type="ECO:0000256" key="3">
    <source>
        <dbReference type="ARBA" id="ARBA00022448"/>
    </source>
</evidence>
<feature type="transmembrane region" description="Helical" evidence="8">
    <location>
        <begin position="349"/>
        <end position="371"/>
    </location>
</feature>
<proteinExistence type="inferred from homology"/>
<evidence type="ECO:0000256" key="5">
    <source>
        <dbReference type="ARBA" id="ARBA00022989"/>
    </source>
</evidence>
<keyword evidence="4 8" id="KW-0812">Transmembrane</keyword>
<dbReference type="GO" id="GO:0016020">
    <property type="term" value="C:membrane"/>
    <property type="evidence" value="ECO:0007669"/>
    <property type="project" value="UniProtKB-SubCell"/>
</dbReference>
<evidence type="ECO:0000256" key="8">
    <source>
        <dbReference type="SAM" id="Phobius"/>
    </source>
</evidence>
<feature type="transmembrane region" description="Helical" evidence="8">
    <location>
        <begin position="164"/>
        <end position="185"/>
    </location>
</feature>
<feature type="transmembrane region" description="Helical" evidence="8">
    <location>
        <begin position="106"/>
        <end position="124"/>
    </location>
</feature>
<comment type="similarity">
    <text evidence="2 7">Belongs to the major facilitator superfamily. Sugar transporter (TC 2.A.1.1) family.</text>
</comment>
<sequence length="563" mass="61241">MVPLAGETAVSAKRAELAGKGGILGLISNKKTFAIGLFASLGGLVYGYNQGMFAQVLTMHSFQDKTNGYAAKTGIKQGLMTSVLELGAWLGTLFNGYLADALGRRLTVLVAVVVFCVGVIVQACTVNKDFVFAGRFVTGLGVGSLSMIVPLYNAELAPPEIRGSLVAVQQLAITFGIMISFWIGYGTNYIGGTGETQSDAAWLVPICIQLLPALVLAVGMMLFMPQSPRHLMNTGREEECLQTLARLRSASTDDILVRIEFLEIKSLHMFEVETAAEKYPHLQDGSFMSNFKIGCLDYLSLITNKSLFKRTSVACMIMVFQQWNGINAINYYAPFIFKDMKLPGNTIPLLATGVVGIVEFLFTIPAVLWVDQIGRKKILIAGAAGMAICHFIVAGIIGSYENSWLTHRAAGWAAIVFVWIFVINFAYSWGPVAWIVTSEVFPLSMRAKGVSIGGSSNWLNNFAVATATSPFIAKTSYGAFIFFGCVTTVAIVYVYFLVPETKGRTLEEMDELFGSSGMAAADNERKHRIESEIGLLRLVGVESSTEKKFEAGHSEEFVETKME</sequence>
<dbReference type="PROSITE" id="PS00217">
    <property type="entry name" value="SUGAR_TRANSPORT_2"/>
    <property type="match status" value="1"/>
</dbReference>
<dbReference type="GO" id="GO:0005351">
    <property type="term" value="F:carbohydrate:proton symporter activity"/>
    <property type="evidence" value="ECO:0007669"/>
    <property type="project" value="TreeGrafter"/>
</dbReference>
<feature type="transmembrane region" description="Helical" evidence="8">
    <location>
        <begin position="79"/>
        <end position="99"/>
    </location>
</feature>
<keyword evidence="6 8" id="KW-0472">Membrane</keyword>
<comment type="caution">
    <text evidence="10">The sequence shown here is derived from an EMBL/GenBank/DDBJ whole genome shotgun (WGS) entry which is preliminary data.</text>
</comment>
<dbReference type="InterPro" id="IPR020846">
    <property type="entry name" value="MFS_dom"/>
</dbReference>
<feature type="transmembrane region" description="Helical" evidence="8">
    <location>
        <begin position="200"/>
        <end position="223"/>
    </location>
</feature>
<dbReference type="STRING" id="69771.A0A1V6P9R9"/>
<dbReference type="PANTHER" id="PTHR48022">
    <property type="entry name" value="PLASTIDIC GLUCOSE TRANSPORTER 4"/>
    <property type="match status" value="1"/>
</dbReference>
<reference evidence="11" key="1">
    <citation type="journal article" date="2017" name="Nat. Microbiol.">
        <title>Global analysis of biosynthetic gene clusters reveals vast potential of secondary metabolite production in Penicillium species.</title>
        <authorList>
            <person name="Nielsen J.C."/>
            <person name="Grijseels S."/>
            <person name="Prigent S."/>
            <person name="Ji B."/>
            <person name="Dainat J."/>
            <person name="Nielsen K.F."/>
            <person name="Frisvad J.C."/>
            <person name="Workman M."/>
            <person name="Nielsen J."/>
        </authorList>
    </citation>
    <scope>NUCLEOTIDE SEQUENCE [LARGE SCALE GENOMIC DNA]</scope>
    <source>
        <strain evidence="11">IBT 11843</strain>
    </source>
</reference>
<evidence type="ECO:0000256" key="2">
    <source>
        <dbReference type="ARBA" id="ARBA00010992"/>
    </source>
</evidence>
<feature type="transmembrane region" description="Helical" evidence="8">
    <location>
        <begin position="378"/>
        <end position="400"/>
    </location>
</feature>
<keyword evidence="3 7" id="KW-0813">Transport</keyword>
<organism evidence="10 11">
    <name type="scientific">Penicillium decumbens</name>
    <dbReference type="NCBI Taxonomy" id="69771"/>
    <lineage>
        <taxon>Eukaryota</taxon>
        <taxon>Fungi</taxon>
        <taxon>Dikarya</taxon>
        <taxon>Ascomycota</taxon>
        <taxon>Pezizomycotina</taxon>
        <taxon>Eurotiomycetes</taxon>
        <taxon>Eurotiomycetidae</taxon>
        <taxon>Eurotiales</taxon>
        <taxon>Aspergillaceae</taxon>
        <taxon>Penicillium</taxon>
    </lineage>
</organism>
<accession>A0A1V6P9R9</accession>
<dbReference type="InterPro" id="IPR036259">
    <property type="entry name" value="MFS_trans_sf"/>
</dbReference>
<name>A0A1V6P9R9_PENDC</name>
<dbReference type="PANTHER" id="PTHR48022:SF2">
    <property type="entry name" value="PLASTIDIC GLUCOSE TRANSPORTER 4"/>
    <property type="match status" value="1"/>
</dbReference>
<feature type="transmembrane region" description="Helical" evidence="8">
    <location>
        <begin position="32"/>
        <end position="49"/>
    </location>
</feature>
<dbReference type="OrthoDB" id="8120565at2759"/>
<dbReference type="Proteomes" id="UP000191522">
    <property type="component" value="Unassembled WGS sequence"/>
</dbReference>
<dbReference type="InterPro" id="IPR003663">
    <property type="entry name" value="Sugar/inositol_transpt"/>
</dbReference>
<dbReference type="NCBIfam" id="TIGR00879">
    <property type="entry name" value="SP"/>
    <property type="match status" value="1"/>
</dbReference>
<protein>
    <recommendedName>
        <fullName evidence="9">Major facilitator superfamily (MFS) profile domain-containing protein</fullName>
    </recommendedName>
</protein>
<dbReference type="OMA" id="YMSLITD"/>
<evidence type="ECO:0000256" key="4">
    <source>
        <dbReference type="ARBA" id="ARBA00022692"/>
    </source>
</evidence>
<evidence type="ECO:0000313" key="11">
    <source>
        <dbReference type="Proteomes" id="UP000191522"/>
    </source>
</evidence>
<feature type="transmembrane region" description="Helical" evidence="8">
    <location>
        <begin position="479"/>
        <end position="498"/>
    </location>
</feature>
<feature type="transmembrane region" description="Helical" evidence="8">
    <location>
        <begin position="130"/>
        <end position="152"/>
    </location>
</feature>
<dbReference type="SUPFAM" id="SSF103473">
    <property type="entry name" value="MFS general substrate transporter"/>
    <property type="match status" value="1"/>
</dbReference>
<dbReference type="PROSITE" id="PS50850">
    <property type="entry name" value="MFS"/>
    <property type="match status" value="1"/>
</dbReference>
<gene>
    <name evidence="10" type="ORF">PENDEC_c014G07165</name>
</gene>
<feature type="transmembrane region" description="Helical" evidence="8">
    <location>
        <begin position="412"/>
        <end position="436"/>
    </location>
</feature>
<dbReference type="InterPro" id="IPR050360">
    <property type="entry name" value="MFS_Sugar_Transporters"/>
</dbReference>
<evidence type="ECO:0000256" key="1">
    <source>
        <dbReference type="ARBA" id="ARBA00004141"/>
    </source>
</evidence>
<dbReference type="AlphaFoldDB" id="A0A1V6P9R9"/>
<dbReference type="EMBL" id="MDYL01000014">
    <property type="protein sequence ID" value="OQD73728.1"/>
    <property type="molecule type" value="Genomic_DNA"/>
</dbReference>
<evidence type="ECO:0000259" key="9">
    <source>
        <dbReference type="PROSITE" id="PS50850"/>
    </source>
</evidence>
<comment type="subcellular location">
    <subcellularLocation>
        <location evidence="1">Membrane</location>
        <topology evidence="1">Multi-pass membrane protein</topology>
    </subcellularLocation>
</comment>
<evidence type="ECO:0000256" key="7">
    <source>
        <dbReference type="RuleBase" id="RU003346"/>
    </source>
</evidence>
<dbReference type="InterPro" id="IPR005828">
    <property type="entry name" value="MFS_sugar_transport-like"/>
</dbReference>
<dbReference type="Pfam" id="PF00083">
    <property type="entry name" value="Sugar_tr"/>
    <property type="match status" value="1"/>
</dbReference>
<dbReference type="FunFam" id="1.20.1250.20:FF:000026">
    <property type="entry name" value="MFS quinate transporter QutD"/>
    <property type="match status" value="1"/>
</dbReference>
<evidence type="ECO:0000313" key="10">
    <source>
        <dbReference type="EMBL" id="OQD73728.1"/>
    </source>
</evidence>
<dbReference type="PRINTS" id="PR00171">
    <property type="entry name" value="SUGRTRNSPORT"/>
</dbReference>
<keyword evidence="11" id="KW-1185">Reference proteome</keyword>
<keyword evidence="5 8" id="KW-1133">Transmembrane helix</keyword>